<evidence type="ECO:0000256" key="8">
    <source>
        <dbReference type="ARBA" id="ARBA00022912"/>
    </source>
</evidence>
<dbReference type="EC" id="3.1.3.-" evidence="10"/>
<evidence type="ECO:0000256" key="2">
    <source>
        <dbReference type="ARBA" id="ARBA00005908"/>
    </source>
</evidence>
<dbReference type="GO" id="GO:0004721">
    <property type="term" value="F:phosphoprotein phosphatase activity"/>
    <property type="evidence" value="ECO:0007669"/>
    <property type="project" value="UniProtKB-KW"/>
</dbReference>
<keyword evidence="5 10" id="KW-0145">Chemotaxis</keyword>
<accession>A0A171KRC7</accession>
<dbReference type="PANTHER" id="PTHR43693:SF1">
    <property type="entry name" value="PROTEIN PHOSPHATASE CHEZ"/>
    <property type="match status" value="1"/>
</dbReference>
<evidence type="ECO:0000313" key="13">
    <source>
        <dbReference type="Proteomes" id="UP000078084"/>
    </source>
</evidence>
<evidence type="ECO:0000256" key="9">
    <source>
        <dbReference type="ARBA" id="ARBA00029599"/>
    </source>
</evidence>
<evidence type="ECO:0000256" key="11">
    <source>
        <dbReference type="PIRSR" id="PIRSR002884-1"/>
    </source>
</evidence>
<gene>
    <name evidence="12" type="ORF">AAV32_11400</name>
</gene>
<dbReference type="EMBL" id="LBNE01000007">
    <property type="protein sequence ID" value="KKO71444.1"/>
    <property type="molecule type" value="Genomic_DNA"/>
</dbReference>
<dbReference type="Proteomes" id="UP000078084">
    <property type="component" value="Unassembled WGS sequence"/>
</dbReference>
<organism evidence="12 13">
    <name type="scientific">Kerstersia gyiorum</name>
    <dbReference type="NCBI Taxonomy" id="206506"/>
    <lineage>
        <taxon>Bacteria</taxon>
        <taxon>Pseudomonadati</taxon>
        <taxon>Pseudomonadota</taxon>
        <taxon>Betaproteobacteria</taxon>
        <taxon>Burkholderiales</taxon>
        <taxon>Alcaligenaceae</taxon>
        <taxon>Kerstersia</taxon>
    </lineage>
</organism>
<comment type="subcellular location">
    <subcellularLocation>
        <location evidence="1 10">Cytoplasm</location>
    </subcellularLocation>
</comment>
<dbReference type="NCBIfam" id="NF008368">
    <property type="entry name" value="PRK11166.1"/>
    <property type="match status" value="1"/>
</dbReference>
<dbReference type="STRING" id="206506.AAV32_11400"/>
<evidence type="ECO:0000256" key="7">
    <source>
        <dbReference type="ARBA" id="ARBA00022801"/>
    </source>
</evidence>
<dbReference type="PATRIC" id="fig|206506.3.peg.2430"/>
<keyword evidence="13" id="KW-1185">Reference proteome</keyword>
<dbReference type="PANTHER" id="PTHR43693">
    <property type="entry name" value="PROTEIN PHOSPHATASE CHEZ"/>
    <property type="match status" value="1"/>
</dbReference>
<dbReference type="GO" id="GO:0050920">
    <property type="term" value="P:regulation of chemotaxis"/>
    <property type="evidence" value="ECO:0007669"/>
    <property type="project" value="InterPro"/>
</dbReference>
<comment type="subunit">
    <text evidence="10">Homodimer.</text>
</comment>
<protein>
    <recommendedName>
        <fullName evidence="3 10">Protein phosphatase CheZ</fullName>
        <ecNumber evidence="10">3.1.3.-</ecNumber>
    </recommendedName>
    <alternativeName>
        <fullName evidence="9 10">Chemotaxis protein CheZ</fullName>
    </alternativeName>
</protein>
<dbReference type="InterPro" id="IPR050992">
    <property type="entry name" value="CheZ_family_phosphatases"/>
</dbReference>
<dbReference type="SUPFAM" id="SSF75708">
    <property type="entry name" value="Chemotaxis phosphatase CheZ"/>
    <property type="match status" value="1"/>
</dbReference>
<dbReference type="GO" id="GO:0005737">
    <property type="term" value="C:cytoplasm"/>
    <property type="evidence" value="ECO:0007669"/>
    <property type="project" value="UniProtKB-SubCell"/>
</dbReference>
<keyword evidence="7 10" id="KW-0378">Hydrolase</keyword>
<dbReference type="AlphaFoldDB" id="A0A171KRC7"/>
<dbReference type="GO" id="GO:0097588">
    <property type="term" value="P:archaeal or bacterial-type flagellum-dependent cell motility"/>
    <property type="evidence" value="ECO:0007669"/>
    <property type="project" value="UniProtKB-KW"/>
</dbReference>
<proteinExistence type="inferred from homology"/>
<comment type="function">
    <text evidence="10">Plays an important role in bacterial chemotaxis signal transduction pathway by accelerating the dephosphorylation of phosphorylated CheY (CheY-P).</text>
</comment>
<dbReference type="Pfam" id="PF04344">
    <property type="entry name" value="CheZ"/>
    <property type="match status" value="1"/>
</dbReference>
<evidence type="ECO:0000256" key="3">
    <source>
        <dbReference type="ARBA" id="ARBA00018484"/>
    </source>
</evidence>
<sequence length="211" mass="23105">MDARDSQDQPAATGKEDLFIRVARLTRLLQNSMRELGLDQKVRDAAEVIPDARDRLRYVANLTEQAATRVLGAIEQAQPLQGEIDQGAQALLARWQAGSRAGGEADADLPADTCAYLQTAARNAEATHGHLLDIMMAQDFQDLTGQVIMKLTDLIGTLEKELLQVLLDHVPQEKRDEAEGLLNGPQVRVEGRTDIVSSQDQVDDLLSELGL</sequence>
<evidence type="ECO:0000256" key="1">
    <source>
        <dbReference type="ARBA" id="ARBA00004496"/>
    </source>
</evidence>
<evidence type="ECO:0000256" key="10">
    <source>
        <dbReference type="PIRNR" id="PIRNR002884"/>
    </source>
</evidence>
<evidence type="ECO:0000313" key="12">
    <source>
        <dbReference type="EMBL" id="KKO71444.1"/>
    </source>
</evidence>
<dbReference type="GO" id="GO:0009288">
    <property type="term" value="C:bacterial-type flagellum"/>
    <property type="evidence" value="ECO:0007669"/>
    <property type="project" value="InterPro"/>
</dbReference>
<dbReference type="PIRSF" id="PIRSF002884">
    <property type="entry name" value="CheZ"/>
    <property type="match status" value="1"/>
</dbReference>
<evidence type="ECO:0000256" key="6">
    <source>
        <dbReference type="ARBA" id="ARBA00022779"/>
    </source>
</evidence>
<comment type="similarity">
    <text evidence="2 10">Belongs to the CheZ family.</text>
</comment>
<name>A0A171KRC7_9BURK</name>
<feature type="site" description="Enhances dephosphorylation of CheY-P" evidence="11">
    <location>
        <position position="146"/>
    </location>
</feature>
<evidence type="ECO:0000256" key="5">
    <source>
        <dbReference type="ARBA" id="ARBA00022500"/>
    </source>
</evidence>
<dbReference type="Gene3D" id="1.10.287.500">
    <property type="entry name" value="Helix hairpin bin"/>
    <property type="match status" value="1"/>
</dbReference>
<dbReference type="InterPro" id="IPR007439">
    <property type="entry name" value="Chemotax_Pase_CheZ"/>
</dbReference>
<keyword evidence="4 10" id="KW-0963">Cytoplasm</keyword>
<comment type="caution">
    <text evidence="12">The sequence shown here is derived from an EMBL/GenBank/DDBJ whole genome shotgun (WGS) entry which is preliminary data.</text>
</comment>
<keyword evidence="8 10" id="KW-0904">Protein phosphatase</keyword>
<dbReference type="GO" id="GO:0006935">
    <property type="term" value="P:chemotaxis"/>
    <property type="evidence" value="ECO:0007669"/>
    <property type="project" value="UniProtKB-KW"/>
</dbReference>
<dbReference type="RefSeq" id="WP_068371910.1">
    <property type="nucleotide sequence ID" value="NZ_JALJXQ010000004.1"/>
</dbReference>
<keyword evidence="6 10" id="KW-0283">Flagellar rotation</keyword>
<evidence type="ECO:0000256" key="4">
    <source>
        <dbReference type="ARBA" id="ARBA00022490"/>
    </source>
</evidence>
<reference evidence="12 13" key="1">
    <citation type="submission" date="2015-04" db="EMBL/GenBank/DDBJ databases">
        <title>Genome sequence of Kerstersia gyiorum CG1.</title>
        <authorList>
            <person name="Greninger A.L."/>
            <person name="Kozyreva V."/>
            <person name="Chaturvedi V."/>
        </authorList>
    </citation>
    <scope>NUCLEOTIDE SEQUENCE [LARGE SCALE GENOMIC DNA]</scope>
    <source>
        <strain evidence="12 13">CG1</strain>
    </source>
</reference>